<accession>A0A4Z0GZI6</accession>
<dbReference type="EMBL" id="SRJC01000002">
    <property type="protein sequence ID" value="TGB02926.1"/>
    <property type="molecule type" value="Genomic_DNA"/>
</dbReference>
<gene>
    <name evidence="1" type="ORF">E4663_12310</name>
</gene>
<dbReference type="SUPFAM" id="SSF50630">
    <property type="entry name" value="Acid proteases"/>
    <property type="match status" value="1"/>
</dbReference>
<dbReference type="InterPro" id="IPR021109">
    <property type="entry name" value="Peptidase_aspartic_dom_sf"/>
</dbReference>
<sequence length="429" mass="47709">MKKTRMRAKIDAATYLKYGCFHHMADTSLLLNSLIATTLNLELLSFRNIIKKIITGGLIMEAWRHFQFDDLVPFVSALDSITQGKNEDVKKLLTETLVQSEDPYIKNESVVLLFELLFNGRDFETLQTLDLLDHPAIDLTNRSIAKTLQKQPAPSFFFPDEKVSVPMKMSQSGSPTIEVILNGTKVTLWLDTGAGMSVLSRSLAQLCQVPTLDIEALNVKNSSNQSVSSQLAIVDSLNIKGVHVKHQPTLLLQDQLLQFEIPKTSEVMKIDGIIGWDVIQHLHLEIDYKNRSVCIQKSDPKDLPANLFFCGAPVVKASSEQETPLYFGLDTGAGKSHFSPPLLSKLPTTQLSKKTVHAGGVGDMKEREVQRLKQLDILLASTPIRLFDVREALADFATFFKLDGVLGSDSASAGKLIIDYPNRRVDILY</sequence>
<evidence type="ECO:0000313" key="2">
    <source>
        <dbReference type="Proteomes" id="UP000297982"/>
    </source>
</evidence>
<dbReference type="Proteomes" id="UP000297982">
    <property type="component" value="Unassembled WGS sequence"/>
</dbReference>
<dbReference type="Pfam" id="PF13650">
    <property type="entry name" value="Asp_protease_2"/>
    <property type="match status" value="1"/>
</dbReference>
<reference evidence="1 2" key="1">
    <citation type="journal article" date="2003" name="Int. J. Syst. Evol. Microbiol.">
        <title>Halobacillus salinus sp. nov., isolated from a salt lake on the coast of the East Sea in Korea.</title>
        <authorList>
            <person name="Yoon J.H."/>
            <person name="Kang K.H."/>
            <person name="Park Y.H."/>
        </authorList>
    </citation>
    <scope>NUCLEOTIDE SEQUENCE [LARGE SCALE GENOMIC DNA]</scope>
    <source>
        <strain evidence="1 2">HSL-3</strain>
    </source>
</reference>
<name>A0A4Z0GZI6_9BACI</name>
<evidence type="ECO:0000313" key="1">
    <source>
        <dbReference type="EMBL" id="TGB02926.1"/>
    </source>
</evidence>
<protein>
    <recommendedName>
        <fullName evidence="3">Peptidase A2 domain-containing protein</fullName>
    </recommendedName>
</protein>
<dbReference type="AlphaFoldDB" id="A0A4Z0GZI6"/>
<keyword evidence="2" id="KW-1185">Reference proteome</keyword>
<proteinExistence type="predicted"/>
<comment type="caution">
    <text evidence="1">The sequence shown here is derived from an EMBL/GenBank/DDBJ whole genome shotgun (WGS) entry which is preliminary data.</text>
</comment>
<evidence type="ECO:0008006" key="3">
    <source>
        <dbReference type="Google" id="ProtNLM"/>
    </source>
</evidence>
<organism evidence="1 2">
    <name type="scientific">Halobacillus salinus</name>
    <dbReference type="NCBI Taxonomy" id="192814"/>
    <lineage>
        <taxon>Bacteria</taxon>
        <taxon>Bacillati</taxon>
        <taxon>Bacillota</taxon>
        <taxon>Bacilli</taxon>
        <taxon>Bacillales</taxon>
        <taxon>Bacillaceae</taxon>
        <taxon>Halobacillus</taxon>
    </lineage>
</organism>
<dbReference type="Gene3D" id="2.40.70.10">
    <property type="entry name" value="Acid Proteases"/>
    <property type="match status" value="2"/>
</dbReference>